<dbReference type="AlphaFoldDB" id="A0A1G9X3L5"/>
<sequence length="237" mass="25962">MSMIAAPTASWSHILTQVAESLDRISEKPSAEILRLKPTSGPAELPALRLSLDEEVAPAAVMPQQAVNDAEPVQAAAAAPTSGPMSSEAQTDAVSDWMTTLDIINGMVGLADEQKKRLREQSASHEVLIETLQRELKETQQRLQLSEMRAHEIQTRADIRLQRVQADADSQVEEIRAEAEARVRTLQAEAEAWVRAAEEQVRVADLRAYTAEKWLSRIDAAAKTLLLGGHMGQVQEG</sequence>
<keyword evidence="3" id="KW-1185">Reference proteome</keyword>
<evidence type="ECO:0008006" key="4">
    <source>
        <dbReference type="Google" id="ProtNLM"/>
    </source>
</evidence>
<keyword evidence="1" id="KW-0175">Coiled coil</keyword>
<protein>
    <recommendedName>
        <fullName evidence="4">Cell division protein DivIVA</fullName>
    </recommendedName>
</protein>
<dbReference type="Proteomes" id="UP000198704">
    <property type="component" value="Unassembled WGS sequence"/>
</dbReference>
<reference evidence="3" key="1">
    <citation type="submission" date="2016-10" db="EMBL/GenBank/DDBJ databases">
        <authorList>
            <person name="Varghese N."/>
            <person name="Submissions S."/>
        </authorList>
    </citation>
    <scope>NUCLEOTIDE SEQUENCE [LARGE SCALE GENOMIC DNA]</scope>
    <source>
        <strain evidence="3">BL47</strain>
    </source>
</reference>
<proteinExistence type="predicted"/>
<organism evidence="2 3">
    <name type="scientific">Methylobacterium phyllostachyos</name>
    <dbReference type="NCBI Taxonomy" id="582672"/>
    <lineage>
        <taxon>Bacteria</taxon>
        <taxon>Pseudomonadati</taxon>
        <taxon>Pseudomonadota</taxon>
        <taxon>Alphaproteobacteria</taxon>
        <taxon>Hyphomicrobiales</taxon>
        <taxon>Methylobacteriaceae</taxon>
        <taxon>Methylobacterium</taxon>
    </lineage>
</organism>
<evidence type="ECO:0000256" key="1">
    <source>
        <dbReference type="SAM" id="Coils"/>
    </source>
</evidence>
<gene>
    <name evidence="2" type="ORF">SAMN05216360_104224</name>
</gene>
<feature type="coiled-coil region" evidence="1">
    <location>
        <begin position="115"/>
        <end position="196"/>
    </location>
</feature>
<evidence type="ECO:0000313" key="2">
    <source>
        <dbReference type="EMBL" id="SDM90965.1"/>
    </source>
</evidence>
<accession>A0A1G9X3L5</accession>
<dbReference type="RefSeq" id="WP_244507504.1">
    <property type="nucleotide sequence ID" value="NZ_FNHS01000004.1"/>
</dbReference>
<evidence type="ECO:0000313" key="3">
    <source>
        <dbReference type="Proteomes" id="UP000198704"/>
    </source>
</evidence>
<name>A0A1G9X3L5_9HYPH</name>
<dbReference type="EMBL" id="FNHS01000004">
    <property type="protein sequence ID" value="SDM90965.1"/>
    <property type="molecule type" value="Genomic_DNA"/>
</dbReference>